<feature type="compositionally biased region" description="Polar residues" evidence="1">
    <location>
        <begin position="817"/>
        <end position="826"/>
    </location>
</feature>
<evidence type="ECO:0000313" key="2">
    <source>
        <dbReference type="EMBL" id="KAK7730975.1"/>
    </source>
</evidence>
<feature type="compositionally biased region" description="Polar residues" evidence="1">
    <location>
        <begin position="441"/>
        <end position="455"/>
    </location>
</feature>
<feature type="compositionally biased region" description="Polar residues" evidence="1">
    <location>
        <begin position="517"/>
        <end position="526"/>
    </location>
</feature>
<dbReference type="PANTHER" id="PTHR28258">
    <property type="entry name" value="VACUOLAR SEGREGATION PROTEIN 7"/>
    <property type="match status" value="1"/>
</dbReference>
<feature type="compositionally biased region" description="Polar residues" evidence="1">
    <location>
        <begin position="312"/>
        <end position="345"/>
    </location>
</feature>
<dbReference type="InterPro" id="IPR024260">
    <property type="entry name" value="Vac7"/>
</dbReference>
<protein>
    <submittedName>
        <fullName evidence="2">Vacuolar inheritance and morphology protein</fullName>
    </submittedName>
</protein>
<evidence type="ECO:0000313" key="3">
    <source>
        <dbReference type="Proteomes" id="UP001430848"/>
    </source>
</evidence>
<reference evidence="2 3" key="1">
    <citation type="submission" date="2024-02" db="EMBL/GenBank/DDBJ databases">
        <title>De novo assembly and annotation of 12 fungi associated with fruit tree decline syndrome in Ontario, Canada.</title>
        <authorList>
            <person name="Sulman M."/>
            <person name="Ellouze W."/>
            <person name="Ilyukhin E."/>
        </authorList>
    </citation>
    <scope>NUCLEOTIDE SEQUENCE [LARGE SCALE GENOMIC DNA]</scope>
    <source>
        <strain evidence="2 3">M169</strain>
    </source>
</reference>
<feature type="region of interest" description="Disordered" evidence="1">
    <location>
        <begin position="564"/>
        <end position="612"/>
    </location>
</feature>
<feature type="region of interest" description="Disordered" evidence="1">
    <location>
        <begin position="921"/>
        <end position="950"/>
    </location>
</feature>
<feature type="compositionally biased region" description="Basic residues" evidence="1">
    <location>
        <begin position="588"/>
        <end position="597"/>
    </location>
</feature>
<feature type="compositionally biased region" description="Pro residues" evidence="1">
    <location>
        <begin position="188"/>
        <end position="197"/>
    </location>
</feature>
<name>A0ABR1PAK5_DIAER</name>
<feature type="compositionally biased region" description="Polar residues" evidence="1">
    <location>
        <begin position="921"/>
        <end position="941"/>
    </location>
</feature>
<feature type="compositionally biased region" description="Acidic residues" evidence="1">
    <location>
        <begin position="487"/>
        <end position="498"/>
    </location>
</feature>
<feature type="region of interest" description="Disordered" evidence="1">
    <location>
        <begin position="799"/>
        <end position="840"/>
    </location>
</feature>
<feature type="compositionally biased region" description="Low complexity" evidence="1">
    <location>
        <begin position="576"/>
        <end position="587"/>
    </location>
</feature>
<dbReference type="PANTHER" id="PTHR28258:SF1">
    <property type="entry name" value="VACUOLAR SEGREGATION PROTEIN 7"/>
    <property type="match status" value="1"/>
</dbReference>
<feature type="compositionally biased region" description="Polar residues" evidence="1">
    <location>
        <begin position="356"/>
        <end position="369"/>
    </location>
</feature>
<accession>A0ABR1PAK5</accession>
<feature type="compositionally biased region" description="Polar residues" evidence="1">
    <location>
        <begin position="25"/>
        <end position="35"/>
    </location>
</feature>
<feature type="compositionally biased region" description="Low complexity" evidence="1">
    <location>
        <begin position="36"/>
        <end position="53"/>
    </location>
</feature>
<dbReference type="EMBL" id="JAKNSF020000024">
    <property type="protein sequence ID" value="KAK7730975.1"/>
    <property type="molecule type" value="Genomic_DNA"/>
</dbReference>
<evidence type="ECO:0000256" key="1">
    <source>
        <dbReference type="SAM" id="MobiDB-lite"/>
    </source>
</evidence>
<keyword evidence="3" id="KW-1185">Reference proteome</keyword>
<dbReference type="Proteomes" id="UP001430848">
    <property type="component" value="Unassembled WGS sequence"/>
</dbReference>
<feature type="compositionally biased region" description="Polar residues" evidence="1">
    <location>
        <begin position="601"/>
        <end position="610"/>
    </location>
</feature>
<dbReference type="Pfam" id="PF12751">
    <property type="entry name" value="Vac7"/>
    <property type="match status" value="2"/>
</dbReference>
<comment type="caution">
    <text evidence="2">The sequence shown here is derived from an EMBL/GenBank/DDBJ whole genome shotgun (WGS) entry which is preliminary data.</text>
</comment>
<feature type="region of interest" description="Disordered" evidence="1">
    <location>
        <begin position="624"/>
        <end position="701"/>
    </location>
</feature>
<organism evidence="2 3">
    <name type="scientific">Diaporthe eres</name>
    <name type="common">Phomopsis oblonga</name>
    <dbReference type="NCBI Taxonomy" id="83184"/>
    <lineage>
        <taxon>Eukaryota</taxon>
        <taxon>Fungi</taxon>
        <taxon>Dikarya</taxon>
        <taxon>Ascomycota</taxon>
        <taxon>Pezizomycotina</taxon>
        <taxon>Sordariomycetes</taxon>
        <taxon>Sordariomycetidae</taxon>
        <taxon>Diaporthales</taxon>
        <taxon>Diaporthaceae</taxon>
        <taxon>Diaporthe</taxon>
        <taxon>Diaporthe eres species complex</taxon>
    </lineage>
</organism>
<gene>
    <name evidence="2" type="primary">VAC7</name>
    <name evidence="2" type="ORF">SLS63_005645</name>
</gene>
<feature type="compositionally biased region" description="Polar residues" evidence="1">
    <location>
        <begin position="77"/>
        <end position="103"/>
    </location>
</feature>
<proteinExistence type="predicted"/>
<sequence length="950" mass="101093">MDTTTNSAAEPAAANAHVPARFNRESSSASTVKGDTSSQTSQPATQTSTSKSSPLASRETSPGRAPIRSVAPRTASAAGSTRSRKSSSQETSPQRTHSKTTAPSAPAGSKISSATTPSLGPVNTDATARVAAPQRSPVTAEHLKESPRWPVSPRLRSPPPTAMLNRPNLPPPRKGELEAPAIQVQRSSPPPPPPPPQQQESSQSDNDADEVHLQPGTRTPARGASGSNSTTALETVEEVSPLASPQEGEGVSEKAEDLTASEAGSQADHLEFSGHGAEKSQAPSTNNDSSSESGSVKGDRRRTATGLPPTLKSRQSSASTKKSKPSEGSVQHMTVETETVTSIPQHSLAPVAVKEGTSSTLRTRPSSETIRPKKEKKRPSRKQPNIGSGTGETPCSSLTVSVPRLRHHQSMRSVSSATDALISPTKPCAQSTYDDAVVKSEASSPRRSSMPVTRSYNFNNMSSKLTKSRVASSKADIFEAKIASAVDEADSSDSEETFVYDSNPPDNNDRPRRFHSRTPSATSMVSQVDRNGLRSITTIMDNAAANAGTKRNMKFVNTFNSSGNESAMAEDDGKGTARSAAGSARGTGRVHHHHLGRWGRNGTNGHTSLFDNEAPFHISNTTAQRSKFSTNSNSSRQPSGPPSPRFLNAGRLASTSKRGPHAVSYDLDDTTGTGADDERTPLLHGSVRSSRSGRTRRGQSVALRSLEGQTYRRNPSVLNRFASCLVLTVMLLLVVSGAIGFMFATSQPLTDVELIAIKSVVAAEQELIFDIEVKAHNPNVVVVTIDQADIEVFAKSPHAGTDSDGGWHRPDDHQGSDSRWYSNNGNVHAGEEFDGPVDEKAPNMRLGTIGQLDSPLSFEGSFFNHGYSDSTGEVRLRGPGNGTIGGTERWERILQDEFDLIVKGVLKYSLPLSQHVRSATISGRTTIKPNAANDPTGNRTEPITKPKKPE</sequence>
<feature type="region of interest" description="Disordered" evidence="1">
    <location>
        <begin position="1"/>
        <end position="455"/>
    </location>
</feature>
<feature type="region of interest" description="Disordered" evidence="1">
    <location>
        <begin position="486"/>
        <end position="526"/>
    </location>
</feature>
<feature type="compositionally biased region" description="Basic and acidic residues" evidence="1">
    <location>
        <begin position="805"/>
        <end position="816"/>
    </location>
</feature>
<feature type="compositionally biased region" description="Low complexity" evidence="1">
    <location>
        <begin position="284"/>
        <end position="295"/>
    </location>
</feature>
<feature type="compositionally biased region" description="Low complexity" evidence="1">
    <location>
        <begin position="8"/>
        <end position="20"/>
    </location>
</feature>
<feature type="compositionally biased region" description="Polar residues" evidence="1">
    <location>
        <begin position="385"/>
        <end position="400"/>
    </location>
</feature>
<feature type="compositionally biased region" description="Basic and acidic residues" evidence="1">
    <location>
        <begin position="268"/>
        <end position="278"/>
    </location>
</feature>